<name>A0A1I6PN63_9BACL</name>
<dbReference type="Proteomes" id="UP000198660">
    <property type="component" value="Unassembled WGS sequence"/>
</dbReference>
<proteinExistence type="predicted"/>
<keyword evidence="1" id="KW-1133">Transmembrane helix</keyword>
<dbReference type="OrthoDB" id="2926024at2"/>
<feature type="domain" description="DUF2062" evidence="2">
    <location>
        <begin position="14"/>
        <end position="170"/>
    </location>
</feature>
<feature type="transmembrane region" description="Helical" evidence="1">
    <location>
        <begin position="74"/>
        <end position="93"/>
    </location>
</feature>
<organism evidence="3 4">
    <name type="scientific">Marininema halotolerans</name>
    <dbReference type="NCBI Taxonomy" id="1155944"/>
    <lineage>
        <taxon>Bacteria</taxon>
        <taxon>Bacillati</taxon>
        <taxon>Bacillota</taxon>
        <taxon>Bacilli</taxon>
        <taxon>Bacillales</taxon>
        <taxon>Thermoactinomycetaceae</taxon>
        <taxon>Marininema</taxon>
    </lineage>
</organism>
<dbReference type="Pfam" id="PF09835">
    <property type="entry name" value="DUF2062"/>
    <property type="match status" value="1"/>
</dbReference>
<evidence type="ECO:0000313" key="3">
    <source>
        <dbReference type="EMBL" id="SFS41624.1"/>
    </source>
</evidence>
<reference evidence="4" key="1">
    <citation type="submission" date="2016-10" db="EMBL/GenBank/DDBJ databases">
        <authorList>
            <person name="Varghese N."/>
            <person name="Submissions S."/>
        </authorList>
    </citation>
    <scope>NUCLEOTIDE SEQUENCE [LARGE SCALE GENOMIC DNA]</scope>
    <source>
        <strain evidence="4">DSM 45789</strain>
    </source>
</reference>
<evidence type="ECO:0000259" key="2">
    <source>
        <dbReference type="Pfam" id="PF09835"/>
    </source>
</evidence>
<dbReference type="AlphaFoldDB" id="A0A1I6PN63"/>
<feature type="transmembrane region" description="Helical" evidence="1">
    <location>
        <begin position="38"/>
        <end position="62"/>
    </location>
</feature>
<evidence type="ECO:0000313" key="4">
    <source>
        <dbReference type="Proteomes" id="UP000198660"/>
    </source>
</evidence>
<keyword evidence="4" id="KW-1185">Reference proteome</keyword>
<keyword evidence="1" id="KW-0472">Membrane</keyword>
<sequence length="182" mass="20563">MRPNKKHSFSQRLKRTFRYHFIRLFRSPGGAKKVARGFAIGFGLEMIVLCTASLIYLIFYPIVRLSRASLPASIIGNIIGKLSFLPILLLPFAKIIGGWISPVQTSGNNVQEYSLSEMASIFTGDFHILYNILHSGLHILIGMTIFGLILGIASYFVIYHLYEKRQKNRTKKRSAKHSTSLC</sequence>
<dbReference type="EMBL" id="FPAA01000002">
    <property type="protein sequence ID" value="SFS41624.1"/>
    <property type="molecule type" value="Genomic_DNA"/>
</dbReference>
<dbReference type="RefSeq" id="WP_091833557.1">
    <property type="nucleotide sequence ID" value="NZ_FPAA01000002.1"/>
</dbReference>
<accession>A0A1I6PN63</accession>
<feature type="transmembrane region" description="Helical" evidence="1">
    <location>
        <begin position="139"/>
        <end position="162"/>
    </location>
</feature>
<evidence type="ECO:0000256" key="1">
    <source>
        <dbReference type="SAM" id="Phobius"/>
    </source>
</evidence>
<keyword evidence="1" id="KW-0812">Transmembrane</keyword>
<gene>
    <name evidence="3" type="ORF">SAMN05444972_10227</name>
</gene>
<dbReference type="InterPro" id="IPR018639">
    <property type="entry name" value="DUF2062"/>
</dbReference>
<protein>
    <submittedName>
        <fullName evidence="3">Uncharacterized conserved protein, DUF2062 family</fullName>
    </submittedName>
</protein>